<organism evidence="1 2">
    <name type="scientific">Littorina saxatilis</name>
    <dbReference type="NCBI Taxonomy" id="31220"/>
    <lineage>
        <taxon>Eukaryota</taxon>
        <taxon>Metazoa</taxon>
        <taxon>Spiralia</taxon>
        <taxon>Lophotrochozoa</taxon>
        <taxon>Mollusca</taxon>
        <taxon>Gastropoda</taxon>
        <taxon>Caenogastropoda</taxon>
        <taxon>Littorinimorpha</taxon>
        <taxon>Littorinoidea</taxon>
        <taxon>Littorinidae</taxon>
        <taxon>Littorina</taxon>
    </lineage>
</organism>
<comment type="caution">
    <text evidence="1">The sequence shown here is derived from an EMBL/GenBank/DDBJ whole genome shotgun (WGS) entry which is preliminary data.</text>
</comment>
<dbReference type="AlphaFoldDB" id="A0AAN9GEG0"/>
<proteinExistence type="predicted"/>
<accession>A0AAN9GEG0</accession>
<evidence type="ECO:0000313" key="1">
    <source>
        <dbReference type="EMBL" id="KAK7104674.1"/>
    </source>
</evidence>
<sequence>MRLRAAGCRVLDLLENQWMTDKTRSLSHSSHFTVRRFHGDCEVHMHYRV</sequence>
<protein>
    <submittedName>
        <fullName evidence="1">Uncharacterized protein</fullName>
    </submittedName>
</protein>
<dbReference type="EMBL" id="JBAMIC010000008">
    <property type="protein sequence ID" value="KAK7104674.1"/>
    <property type="molecule type" value="Genomic_DNA"/>
</dbReference>
<evidence type="ECO:0000313" key="2">
    <source>
        <dbReference type="Proteomes" id="UP001374579"/>
    </source>
</evidence>
<reference evidence="1 2" key="1">
    <citation type="submission" date="2024-02" db="EMBL/GenBank/DDBJ databases">
        <title>Chromosome-scale genome assembly of the rough periwinkle Littorina saxatilis.</title>
        <authorList>
            <person name="De Jode A."/>
            <person name="Faria R."/>
            <person name="Formenti G."/>
            <person name="Sims Y."/>
            <person name="Smith T.P."/>
            <person name="Tracey A."/>
            <person name="Wood J.M.D."/>
            <person name="Zagrodzka Z.B."/>
            <person name="Johannesson K."/>
            <person name="Butlin R.K."/>
            <person name="Leder E.H."/>
        </authorList>
    </citation>
    <scope>NUCLEOTIDE SEQUENCE [LARGE SCALE GENOMIC DNA]</scope>
    <source>
        <strain evidence="1">Snail1</strain>
        <tissue evidence="1">Muscle</tissue>
    </source>
</reference>
<gene>
    <name evidence="1" type="ORF">V1264_019353</name>
</gene>
<keyword evidence="2" id="KW-1185">Reference proteome</keyword>
<dbReference type="Proteomes" id="UP001374579">
    <property type="component" value="Unassembled WGS sequence"/>
</dbReference>
<name>A0AAN9GEG0_9CAEN</name>